<proteinExistence type="predicted"/>
<dbReference type="STRING" id="5539.A0A3E2HEY9"/>
<feature type="non-terminal residue" evidence="2">
    <location>
        <position position="1"/>
    </location>
</feature>
<organism evidence="2 3">
    <name type="scientific">Scytalidium lignicola</name>
    <name type="common">Hyphomycete</name>
    <dbReference type="NCBI Taxonomy" id="5539"/>
    <lineage>
        <taxon>Eukaryota</taxon>
        <taxon>Fungi</taxon>
        <taxon>Dikarya</taxon>
        <taxon>Ascomycota</taxon>
        <taxon>Pezizomycotina</taxon>
        <taxon>Leotiomycetes</taxon>
        <taxon>Leotiomycetes incertae sedis</taxon>
        <taxon>Scytalidium</taxon>
    </lineage>
</organism>
<sequence length="279" mass="31848">MFGMDDKKFRLERFLNDPHHTLIGYPDRGVVKTSAESSSKPVFVPRYPPQRTTSGSEQSTISHDSSQLSEPSSVTSLDSLASQILTGQPVHTGFGERPGPDPQLGIGTMSAIGHDYYLPCPLFDIMDCRFRFHPDDIERWILHSESHFHPSGPPPKSVCNFCDQMNERFDSTVTGDRYESWLNKMLHISQHYALGDLPENSRPDFFVLEYLKRIEAIDLEDYNNAVAYTERPPVDGLVDSDVESPSQARARREQQRRERVVDDLAKEKRAIRRAGVRRR</sequence>
<dbReference type="OrthoDB" id="409136at2759"/>
<evidence type="ECO:0000313" key="2">
    <source>
        <dbReference type="EMBL" id="RFU31988.1"/>
    </source>
</evidence>
<dbReference type="Proteomes" id="UP000258309">
    <property type="component" value="Unassembled WGS sequence"/>
</dbReference>
<dbReference type="EMBL" id="NCSJ02000064">
    <property type="protein sequence ID" value="RFU31988.1"/>
    <property type="molecule type" value="Genomic_DNA"/>
</dbReference>
<dbReference type="OMA" id="HIAKHFR"/>
<feature type="non-terminal residue" evidence="2">
    <location>
        <position position="279"/>
    </location>
</feature>
<dbReference type="AlphaFoldDB" id="A0A3E2HEY9"/>
<feature type="region of interest" description="Disordered" evidence="1">
    <location>
        <begin position="233"/>
        <end position="262"/>
    </location>
</feature>
<feature type="compositionally biased region" description="Polar residues" evidence="1">
    <location>
        <begin position="50"/>
        <end position="73"/>
    </location>
</feature>
<feature type="compositionally biased region" description="Basic and acidic residues" evidence="1">
    <location>
        <begin position="250"/>
        <end position="262"/>
    </location>
</feature>
<gene>
    <name evidence="2" type="ORF">B7463_g4390</name>
</gene>
<name>A0A3E2HEY9_SCYLI</name>
<evidence type="ECO:0000256" key="1">
    <source>
        <dbReference type="SAM" id="MobiDB-lite"/>
    </source>
</evidence>
<comment type="caution">
    <text evidence="2">The sequence shown here is derived from an EMBL/GenBank/DDBJ whole genome shotgun (WGS) entry which is preliminary data.</text>
</comment>
<keyword evidence="3" id="KW-1185">Reference proteome</keyword>
<evidence type="ECO:0000313" key="3">
    <source>
        <dbReference type="Proteomes" id="UP000258309"/>
    </source>
</evidence>
<reference evidence="2 3" key="1">
    <citation type="submission" date="2018-05" db="EMBL/GenBank/DDBJ databases">
        <title>Draft genome sequence of Scytalidium lignicola DSM 105466, a ubiquitous saprotrophic fungus.</title>
        <authorList>
            <person name="Buettner E."/>
            <person name="Gebauer A.M."/>
            <person name="Hofrichter M."/>
            <person name="Liers C."/>
            <person name="Kellner H."/>
        </authorList>
    </citation>
    <scope>NUCLEOTIDE SEQUENCE [LARGE SCALE GENOMIC DNA]</scope>
    <source>
        <strain evidence="2 3">DSM 105466</strain>
    </source>
</reference>
<accession>A0A3E2HEY9</accession>
<protein>
    <submittedName>
        <fullName evidence="2">Uncharacterized protein</fullName>
    </submittedName>
</protein>
<feature type="region of interest" description="Disordered" evidence="1">
    <location>
        <begin position="34"/>
        <end position="73"/>
    </location>
</feature>